<dbReference type="Pfam" id="PF01966">
    <property type="entry name" value="HD"/>
    <property type="match status" value="1"/>
</dbReference>
<organism evidence="2 3">
    <name type="scientific">Anaerospora hongkongensis</name>
    <dbReference type="NCBI Taxonomy" id="244830"/>
    <lineage>
        <taxon>Bacteria</taxon>
        <taxon>Bacillati</taxon>
        <taxon>Bacillota</taxon>
        <taxon>Negativicutes</taxon>
        <taxon>Selenomonadales</taxon>
        <taxon>Sporomusaceae</taxon>
        <taxon>Anaerospora</taxon>
    </lineage>
</organism>
<dbReference type="SUPFAM" id="SSF109604">
    <property type="entry name" value="HD-domain/PDEase-like"/>
    <property type="match status" value="1"/>
</dbReference>
<sequence>MNACSLYELKPGMVVGRTICDSQGLILIARGIVLTESYIKRLRNFKIQSLMVEVEANPSPPPVYSPAVKHTISTLAALFQALSEDKKINIQANTAKLEQIIYAILERPAIQSLLESILQCEPLFFHSLRATLLALNMGLSRGYDFLNLEYLGMCALIHDCGMGHAFQEENIQHTHLGFEKLRTNMDIDMIISLVCLQHHECFDGSGPLGFRRMQIAEFARLITVADHYDRLMMKNNSPRQAIIKIAGSRGSLFDPQMVQLFEATIK</sequence>
<name>A0A4V2Q8J0_9FIRM</name>
<evidence type="ECO:0000313" key="3">
    <source>
        <dbReference type="Proteomes" id="UP000295063"/>
    </source>
</evidence>
<evidence type="ECO:0000313" key="2">
    <source>
        <dbReference type="EMBL" id="TCL36880.1"/>
    </source>
</evidence>
<dbReference type="OrthoDB" id="1676279at2"/>
<comment type="caution">
    <text evidence="2">The sequence shown here is derived from an EMBL/GenBank/DDBJ whole genome shotgun (WGS) entry which is preliminary data.</text>
</comment>
<gene>
    <name evidence="2" type="ORF">EV210_107144</name>
</gene>
<dbReference type="CDD" id="cd00077">
    <property type="entry name" value="HDc"/>
    <property type="match status" value="1"/>
</dbReference>
<dbReference type="RefSeq" id="WP_132080480.1">
    <property type="nucleotide sequence ID" value="NZ_DAMAKO010000006.1"/>
</dbReference>
<dbReference type="InterPro" id="IPR003607">
    <property type="entry name" value="HD/PDEase_dom"/>
</dbReference>
<dbReference type="InterPro" id="IPR006674">
    <property type="entry name" value="HD_domain"/>
</dbReference>
<evidence type="ECO:0000259" key="1">
    <source>
        <dbReference type="SMART" id="SM00471"/>
    </source>
</evidence>
<proteinExistence type="predicted"/>
<feature type="domain" description="HD/PDEase" evidence="1">
    <location>
        <begin position="119"/>
        <end position="240"/>
    </location>
</feature>
<dbReference type="EMBL" id="SLUI01000007">
    <property type="protein sequence ID" value="TCL36880.1"/>
    <property type="molecule type" value="Genomic_DNA"/>
</dbReference>
<accession>A0A4V2Q8J0</accession>
<dbReference type="PANTHER" id="PTHR43155:SF2">
    <property type="entry name" value="CYCLIC DI-GMP PHOSPHODIESTERASE PA4108"/>
    <property type="match status" value="1"/>
</dbReference>
<reference evidence="2 3" key="1">
    <citation type="submission" date="2019-03" db="EMBL/GenBank/DDBJ databases">
        <title>Genomic Encyclopedia of Type Strains, Phase IV (KMG-IV): sequencing the most valuable type-strain genomes for metagenomic binning, comparative biology and taxonomic classification.</title>
        <authorList>
            <person name="Goeker M."/>
        </authorList>
    </citation>
    <scope>NUCLEOTIDE SEQUENCE [LARGE SCALE GENOMIC DNA]</scope>
    <source>
        <strain evidence="2 3">DSM 15969</strain>
    </source>
</reference>
<dbReference type="SMART" id="SM00471">
    <property type="entry name" value="HDc"/>
    <property type="match status" value="1"/>
</dbReference>
<keyword evidence="3" id="KW-1185">Reference proteome</keyword>
<protein>
    <submittedName>
        <fullName evidence="2">HD-GYP domain-containing protein (C-di-GMP phosphodiesterase class II)</fullName>
    </submittedName>
</protein>
<dbReference type="Proteomes" id="UP000295063">
    <property type="component" value="Unassembled WGS sequence"/>
</dbReference>
<dbReference type="AlphaFoldDB" id="A0A4V2Q8J0"/>
<dbReference type="PANTHER" id="PTHR43155">
    <property type="entry name" value="CYCLIC DI-GMP PHOSPHODIESTERASE PA4108-RELATED"/>
    <property type="match status" value="1"/>
</dbReference>
<dbReference type="Gene3D" id="1.10.3210.10">
    <property type="entry name" value="Hypothetical protein af1432"/>
    <property type="match status" value="1"/>
</dbReference>